<dbReference type="OrthoDB" id="118089at2"/>
<dbReference type="AlphaFoldDB" id="W0RIV8"/>
<feature type="compositionally biased region" description="Low complexity" evidence="1">
    <location>
        <begin position="119"/>
        <end position="136"/>
    </location>
</feature>
<dbReference type="STRING" id="861299.J421_2835"/>
<dbReference type="KEGG" id="gba:J421_2835"/>
<protein>
    <submittedName>
        <fullName evidence="3">Uncharacterized protein</fullName>
    </submittedName>
</protein>
<feature type="signal peptide" evidence="2">
    <location>
        <begin position="1"/>
        <end position="24"/>
    </location>
</feature>
<feature type="chain" id="PRO_5004794175" evidence="2">
    <location>
        <begin position="25"/>
        <end position="328"/>
    </location>
</feature>
<feature type="compositionally biased region" description="Low complexity" evidence="1">
    <location>
        <begin position="65"/>
        <end position="79"/>
    </location>
</feature>
<accession>W0RIV8</accession>
<dbReference type="InParanoid" id="W0RIV8"/>
<dbReference type="PROSITE" id="PS51257">
    <property type="entry name" value="PROKAR_LIPOPROTEIN"/>
    <property type="match status" value="1"/>
</dbReference>
<dbReference type="Proteomes" id="UP000019151">
    <property type="component" value="Chromosome"/>
</dbReference>
<reference evidence="3 4" key="1">
    <citation type="journal article" date="2014" name="Genome Announc.">
        <title>Genome Sequence and Methylome of Soil Bacterium Gemmatirosa kalamazoonensis KBS708T, a Member of the Rarely Cultivated Gemmatimonadetes Phylum.</title>
        <authorList>
            <person name="Debruyn J.M."/>
            <person name="Radosevich M."/>
            <person name="Wommack K.E."/>
            <person name="Polson S.W."/>
            <person name="Hauser L.J."/>
            <person name="Fawaz M.N."/>
            <person name="Korlach J."/>
            <person name="Tsai Y.C."/>
        </authorList>
    </citation>
    <scope>NUCLEOTIDE SEQUENCE [LARGE SCALE GENOMIC DNA]</scope>
    <source>
        <strain evidence="3 4">KBS708</strain>
    </source>
</reference>
<keyword evidence="2" id="KW-0732">Signal</keyword>
<sequence length="328" mass="32688">MSKYTRLRTPLLAALAALATGAAACGGDRKNDALSQDTALSRDLAMAGSDTSAQPQLQDVPANTPPATTTPPTTTATAPAPAPTPAPTRTPARPRTTTSSSSGTTVRTRTPPPPPAPRPTTSAPAPAPAKPTVTASGNTVTPNAGGAGAAERSNVGSIPAGTTLALRSNSKVCTNTNHVGERFTATLSSAVSGSNGVTIPAGSQATVEITQLKRSENANDKIQMGFRVISITFGGHTYAVDATTQSAEISRVRNEPASKDRQKVIGGAIAGAIAGQILGKDTKGTVIGAATGAAAGAAAAAATANYEGCLNDGADLSVKLNEATQVRM</sequence>
<evidence type="ECO:0000256" key="2">
    <source>
        <dbReference type="SAM" id="SignalP"/>
    </source>
</evidence>
<dbReference type="eggNOG" id="ENOG5033P8Q">
    <property type="taxonomic scope" value="Bacteria"/>
</dbReference>
<dbReference type="EMBL" id="CP007128">
    <property type="protein sequence ID" value="AHG90372.1"/>
    <property type="molecule type" value="Genomic_DNA"/>
</dbReference>
<feature type="region of interest" description="Disordered" evidence="1">
    <location>
        <begin position="24"/>
        <end position="155"/>
    </location>
</feature>
<proteinExistence type="predicted"/>
<keyword evidence="4" id="KW-1185">Reference proteome</keyword>
<organism evidence="3 4">
    <name type="scientific">Gemmatirosa kalamazoonensis</name>
    <dbReference type="NCBI Taxonomy" id="861299"/>
    <lineage>
        <taxon>Bacteria</taxon>
        <taxon>Pseudomonadati</taxon>
        <taxon>Gemmatimonadota</taxon>
        <taxon>Gemmatimonadia</taxon>
        <taxon>Gemmatimonadales</taxon>
        <taxon>Gemmatimonadaceae</taxon>
        <taxon>Gemmatirosa</taxon>
    </lineage>
</organism>
<evidence type="ECO:0000313" key="3">
    <source>
        <dbReference type="EMBL" id="AHG90372.1"/>
    </source>
</evidence>
<feature type="compositionally biased region" description="Low complexity" evidence="1">
    <location>
        <begin position="89"/>
        <end position="109"/>
    </location>
</feature>
<dbReference type="RefSeq" id="WP_148306319.1">
    <property type="nucleotide sequence ID" value="NZ_CP007128.1"/>
</dbReference>
<name>W0RIV8_9BACT</name>
<dbReference type="HOGENOM" id="CLU_936140_0_0_0"/>
<gene>
    <name evidence="3" type="ORF">J421_2835</name>
</gene>
<evidence type="ECO:0000256" key="1">
    <source>
        <dbReference type="SAM" id="MobiDB-lite"/>
    </source>
</evidence>
<dbReference type="PATRIC" id="fig|861299.3.peg.2886"/>
<evidence type="ECO:0000313" key="4">
    <source>
        <dbReference type="Proteomes" id="UP000019151"/>
    </source>
</evidence>